<organism evidence="3 4">
    <name type="scientific">Pseudomonas fragi</name>
    <dbReference type="NCBI Taxonomy" id="296"/>
    <lineage>
        <taxon>Bacteria</taxon>
        <taxon>Pseudomonadati</taxon>
        <taxon>Pseudomonadota</taxon>
        <taxon>Gammaproteobacteria</taxon>
        <taxon>Pseudomonadales</taxon>
        <taxon>Pseudomonadaceae</taxon>
        <taxon>Pseudomonas</taxon>
    </lineage>
</organism>
<feature type="coiled-coil region" evidence="1">
    <location>
        <begin position="420"/>
        <end position="479"/>
    </location>
</feature>
<evidence type="ECO:0000313" key="4">
    <source>
        <dbReference type="Proteomes" id="UP000564604"/>
    </source>
</evidence>
<proteinExistence type="predicted"/>
<accession>A0A9Q5FNM0</accession>
<comment type="caution">
    <text evidence="3">The sequence shown here is derived from an EMBL/GenBank/DDBJ whole genome shotgun (WGS) entry which is preliminary data.</text>
</comment>
<evidence type="ECO:0000256" key="1">
    <source>
        <dbReference type="SAM" id="Coils"/>
    </source>
</evidence>
<protein>
    <submittedName>
        <fullName evidence="3">Uncharacterized protein</fullName>
    </submittedName>
</protein>
<feature type="region of interest" description="Disordered" evidence="2">
    <location>
        <begin position="583"/>
        <end position="612"/>
    </location>
</feature>
<keyword evidence="1" id="KW-0175">Coiled coil</keyword>
<evidence type="ECO:0000256" key="2">
    <source>
        <dbReference type="SAM" id="MobiDB-lite"/>
    </source>
</evidence>
<dbReference type="Proteomes" id="UP000564604">
    <property type="component" value="Unassembled WGS sequence"/>
</dbReference>
<dbReference type="AlphaFoldDB" id="A0A9Q5FNM0"/>
<dbReference type="RefSeq" id="WP_169907620.1">
    <property type="nucleotide sequence ID" value="NZ_JAAQYX010000011.1"/>
</dbReference>
<reference evidence="3 4" key="1">
    <citation type="journal article" date="2020" name="Front. Microbiol.">
        <title>Genetic Organization of the aprX-lipA2 Operon Affects the Proteolytic Potential of Pseudomonas Species in Milk.</title>
        <authorList>
            <person name="Maier C."/>
            <person name="Huptas C."/>
            <person name="von Neubeck M."/>
            <person name="Scherer S."/>
            <person name="Wenning M."/>
            <person name="Lucking G."/>
        </authorList>
    </citation>
    <scope>NUCLEOTIDE SEQUENCE [LARGE SCALE GENOMIC DNA]</scope>
    <source>
        <strain evidence="3 4">WS 5094</strain>
    </source>
</reference>
<gene>
    <name evidence="3" type="ORF">HBN89_09655</name>
</gene>
<evidence type="ECO:0000313" key="3">
    <source>
        <dbReference type="EMBL" id="NNB49535.1"/>
    </source>
</evidence>
<dbReference type="EMBL" id="JAAQYX010000011">
    <property type="protein sequence ID" value="NNB49535.1"/>
    <property type="molecule type" value="Genomic_DNA"/>
</dbReference>
<sequence length="612" mass="72298">MSNEIKSTTMLYKRLNFSVSTARKLRKSLKHSLRIHTKEEKKIQWDEDLSHNNIYIINGNRVSMNEASALSFIKDTLTPFHLVNKSKEQRKEDVETKGKYKYKIKKIIKDEAGQPIAAYLNDLIERGDYIDREQVKENFEAFEVSRKTQKLKSVQNYIDLHNTITQAEKPLDGRKTVIQEAFFKFPMHNQVDLPAEFYVSAIQEFYAKYFPDYNVLLTVYHGDELEGGKNKVGDHPHIFIDCKNKRTGEYDLTEQQAVLANKVIKHLDFFKDYTPLNTKQQTYQESQIIGEALQELFYKHINKKFKTENIQLIANRLEKTQENLELRKKIRLESKKAKEDRAFNLYTMRQEQLEDKQNKLEQVSIEIENKQQKKGTIDQEIRQGKQISLNLQMKIEKAETHWSERLAQFDSKIKENTTTLSTLTQKRIDIQQDITQLQNKKVELGKNFKAEKDKLQKNLNNLKRKVTAESAKHKRIKQAITILDEKLEPLIHKFDVKVDKVLHAKRMHEGTDTLYQEMKENILQTAKYMGKEKRHDYLWSVKEQLKEKGLDPNKVAFGFKEKAQLFVSDKFTNTQIIEFDKEEAEQAKQARRRRFLKPKPPSPFRDPYDPYQ</sequence>
<name>A0A9Q5FNM0_PSEFR</name>